<feature type="signal peptide" evidence="6">
    <location>
        <begin position="1"/>
        <end position="18"/>
    </location>
</feature>
<keyword evidence="4" id="KW-0472">Membrane</keyword>
<evidence type="ECO:0000256" key="3">
    <source>
        <dbReference type="ARBA" id="ARBA00022729"/>
    </source>
</evidence>
<feature type="chain" id="PRO_5047098359" evidence="6">
    <location>
        <begin position="19"/>
        <end position="271"/>
    </location>
</feature>
<comment type="similarity">
    <text evidence="2">Belongs to the MipA/OmpV family.</text>
</comment>
<evidence type="ECO:0000256" key="1">
    <source>
        <dbReference type="ARBA" id="ARBA00004442"/>
    </source>
</evidence>
<dbReference type="Pfam" id="PF06629">
    <property type="entry name" value="MipA"/>
    <property type="match status" value="1"/>
</dbReference>
<comment type="caution">
    <text evidence="7">The sequence shown here is derived from an EMBL/GenBank/DDBJ whole genome shotgun (WGS) entry which is preliminary data.</text>
</comment>
<proteinExistence type="inferred from homology"/>
<protein>
    <submittedName>
        <fullName evidence="7">MipA/OmpV family protein</fullName>
    </submittedName>
</protein>
<dbReference type="Proteomes" id="UP001221208">
    <property type="component" value="Unassembled WGS sequence"/>
</dbReference>
<dbReference type="InterPro" id="IPR010583">
    <property type="entry name" value="MipA"/>
</dbReference>
<evidence type="ECO:0000313" key="7">
    <source>
        <dbReference type="EMBL" id="MDC8758916.1"/>
    </source>
</evidence>
<keyword evidence="3 6" id="KW-0732">Signal</keyword>
<evidence type="ECO:0000256" key="2">
    <source>
        <dbReference type="ARBA" id="ARBA00005722"/>
    </source>
</evidence>
<dbReference type="EMBL" id="JAQQXR010000005">
    <property type="protein sequence ID" value="MDC8758916.1"/>
    <property type="molecule type" value="Genomic_DNA"/>
</dbReference>
<gene>
    <name evidence="7" type="ORF">OIK44_15150</name>
</gene>
<evidence type="ECO:0000256" key="4">
    <source>
        <dbReference type="ARBA" id="ARBA00023136"/>
    </source>
</evidence>
<sequence length="271" mass="27881">MPRTLTTLFLSLSTLASAGVAAEAPPARLAAAPAAATAPAATFIVGLGLATLPEYAGAKKTRVVPLPIAEAHFGNGIFVGTSRGIGYQRTVGGVNVSAALGYGGARPDHKENAFYGSDAFKGMGKVDGSALLNLSASARLGVFDLSAGTSQSLSRRKNGSTYTFGVSAPLYQTATDKISWSASAEYGDAKHAQTYFGVTAAQSLTSGYRQKTAKAGFETVNTSINWERTLSKSWSLRGTLGVTGLVGDAASSPLTQRKVSPIVITGVAYTF</sequence>
<keyword evidence="5" id="KW-0998">Cell outer membrane</keyword>
<keyword evidence="8" id="KW-1185">Reference proteome</keyword>
<organism evidence="7 8">
    <name type="scientific">Janthinobacterium fluminis</name>
    <dbReference type="NCBI Taxonomy" id="2987524"/>
    <lineage>
        <taxon>Bacteria</taxon>
        <taxon>Pseudomonadati</taxon>
        <taxon>Pseudomonadota</taxon>
        <taxon>Betaproteobacteria</taxon>
        <taxon>Burkholderiales</taxon>
        <taxon>Oxalobacteraceae</taxon>
        <taxon>Janthinobacterium</taxon>
    </lineage>
</organism>
<comment type="subcellular location">
    <subcellularLocation>
        <location evidence="1">Cell outer membrane</location>
    </subcellularLocation>
</comment>
<dbReference type="PANTHER" id="PTHR38776">
    <property type="entry name" value="MLTA-INTERACTING PROTEIN-RELATED"/>
    <property type="match status" value="1"/>
</dbReference>
<reference evidence="7 8" key="1">
    <citation type="submission" date="2022-10" db="EMBL/GenBank/DDBJ databases">
        <title>Janthinobacterium sp. hw3 Genome sequencing.</title>
        <authorList>
            <person name="Park S."/>
        </authorList>
    </citation>
    <scope>NUCLEOTIDE SEQUENCE [LARGE SCALE GENOMIC DNA]</scope>
    <source>
        <strain evidence="8">hw3</strain>
    </source>
</reference>
<evidence type="ECO:0000256" key="6">
    <source>
        <dbReference type="SAM" id="SignalP"/>
    </source>
</evidence>
<evidence type="ECO:0000313" key="8">
    <source>
        <dbReference type="Proteomes" id="UP001221208"/>
    </source>
</evidence>
<dbReference type="RefSeq" id="WP_273671776.1">
    <property type="nucleotide sequence ID" value="NZ_JAQQXR010000005.1"/>
</dbReference>
<accession>A0ABT5K2G3</accession>
<name>A0ABT5K2G3_9BURK</name>
<dbReference type="PANTHER" id="PTHR38776:SF1">
    <property type="entry name" value="MLTA-INTERACTING PROTEIN-RELATED"/>
    <property type="match status" value="1"/>
</dbReference>
<evidence type="ECO:0000256" key="5">
    <source>
        <dbReference type="ARBA" id="ARBA00023237"/>
    </source>
</evidence>